<evidence type="ECO:0000313" key="2">
    <source>
        <dbReference type="EMBL" id="MFD2615620.1"/>
    </source>
</evidence>
<evidence type="ECO:0000313" key="3">
    <source>
        <dbReference type="Proteomes" id="UP001597541"/>
    </source>
</evidence>
<comment type="caution">
    <text evidence="2">The sequence shown here is derived from an EMBL/GenBank/DDBJ whole genome shotgun (WGS) entry which is preliminary data.</text>
</comment>
<sequence length="75" mass="8490">MDLTQPTAENISFMIEEIKGKLKMASAAAIKPEHFDANQYEDIKDVYELVNSKSNFSISEIEQLVSELGKLRKNV</sequence>
<organism evidence="2 3">
    <name type="scientific">Paenibacillus gansuensis</name>
    <dbReference type="NCBI Taxonomy" id="306542"/>
    <lineage>
        <taxon>Bacteria</taxon>
        <taxon>Bacillati</taxon>
        <taxon>Bacillota</taxon>
        <taxon>Bacilli</taxon>
        <taxon>Bacillales</taxon>
        <taxon>Paenibacillaceae</taxon>
        <taxon>Paenibacillus</taxon>
    </lineage>
</organism>
<evidence type="ECO:0000256" key="1">
    <source>
        <dbReference type="HAMAP-Rule" id="MF_00829"/>
    </source>
</evidence>
<dbReference type="InterPro" id="IPR009507">
    <property type="entry name" value="UPF0435"/>
</dbReference>
<dbReference type="Proteomes" id="UP001597541">
    <property type="component" value="Unassembled WGS sequence"/>
</dbReference>
<gene>
    <name evidence="2" type="ORF">ACFSUF_24750</name>
</gene>
<dbReference type="Pfam" id="PF06569">
    <property type="entry name" value="DUF1128"/>
    <property type="match status" value="1"/>
</dbReference>
<dbReference type="EMBL" id="JBHUME010000020">
    <property type="protein sequence ID" value="MFD2615620.1"/>
    <property type="molecule type" value="Genomic_DNA"/>
</dbReference>
<name>A0ABW5PMB8_9BACL</name>
<comment type="similarity">
    <text evidence="1">Belongs to the UPF0435 family.</text>
</comment>
<keyword evidence="3" id="KW-1185">Reference proteome</keyword>
<dbReference type="RefSeq" id="WP_377607686.1">
    <property type="nucleotide sequence ID" value="NZ_JBHUME010000020.1"/>
</dbReference>
<dbReference type="HAMAP" id="MF_00829">
    <property type="entry name" value="UPF0435"/>
    <property type="match status" value="1"/>
</dbReference>
<accession>A0ABW5PMB8</accession>
<reference evidence="3" key="1">
    <citation type="journal article" date="2019" name="Int. J. Syst. Evol. Microbiol.">
        <title>The Global Catalogue of Microorganisms (GCM) 10K type strain sequencing project: providing services to taxonomists for standard genome sequencing and annotation.</title>
        <authorList>
            <consortium name="The Broad Institute Genomics Platform"/>
            <consortium name="The Broad Institute Genome Sequencing Center for Infectious Disease"/>
            <person name="Wu L."/>
            <person name="Ma J."/>
        </authorList>
    </citation>
    <scope>NUCLEOTIDE SEQUENCE [LARGE SCALE GENOMIC DNA]</scope>
    <source>
        <strain evidence="3">KCTC 3950</strain>
    </source>
</reference>
<protein>
    <recommendedName>
        <fullName evidence="1">UPF0435 protein ACFSUF_24750</fullName>
    </recommendedName>
</protein>
<proteinExistence type="inferred from homology"/>